<name>A0A5D0QWX5_9FLAO</name>
<dbReference type="OrthoDB" id="1202795at2"/>
<organism evidence="1 2">
    <name type="scientific">Bizionia algoritergicola</name>
    <dbReference type="NCBI Taxonomy" id="291187"/>
    <lineage>
        <taxon>Bacteria</taxon>
        <taxon>Pseudomonadati</taxon>
        <taxon>Bacteroidota</taxon>
        <taxon>Flavobacteriia</taxon>
        <taxon>Flavobacteriales</taxon>
        <taxon>Flavobacteriaceae</taxon>
        <taxon>Bizionia</taxon>
    </lineage>
</organism>
<dbReference type="InterPro" id="IPR025234">
    <property type="entry name" value="YjzH-like"/>
</dbReference>
<accession>A0A5D0QWX5</accession>
<protein>
    <submittedName>
        <fullName evidence="1">DUF4177 domain-containing protein</fullName>
    </submittedName>
</protein>
<dbReference type="AlphaFoldDB" id="A0A5D0QWX5"/>
<sequence length="52" mass="6416">MKEYKVEVPQLGWRNRMQSFEDLINQYGREGWRVIHIAQNYTSVVFERDKNR</sequence>
<reference evidence="1 2" key="1">
    <citation type="submission" date="2019-08" db="EMBL/GenBank/DDBJ databases">
        <title>Genomes of Antarctic Bizionia species.</title>
        <authorList>
            <person name="Bowman J.P."/>
        </authorList>
    </citation>
    <scope>NUCLEOTIDE SEQUENCE [LARGE SCALE GENOMIC DNA]</scope>
    <source>
        <strain evidence="1 2">APA-1</strain>
    </source>
</reference>
<evidence type="ECO:0000313" key="1">
    <source>
        <dbReference type="EMBL" id="TYB72714.1"/>
    </source>
</evidence>
<dbReference type="Proteomes" id="UP000324358">
    <property type="component" value="Unassembled WGS sequence"/>
</dbReference>
<comment type="caution">
    <text evidence="1">The sequence shown here is derived from an EMBL/GenBank/DDBJ whole genome shotgun (WGS) entry which is preliminary data.</text>
</comment>
<dbReference type="RefSeq" id="WP_148367401.1">
    <property type="nucleotide sequence ID" value="NZ_VSKL01000003.1"/>
</dbReference>
<evidence type="ECO:0000313" key="2">
    <source>
        <dbReference type="Proteomes" id="UP000324358"/>
    </source>
</evidence>
<dbReference type="Pfam" id="PF13783">
    <property type="entry name" value="DUF4177"/>
    <property type="match status" value="1"/>
</dbReference>
<gene>
    <name evidence="1" type="ORF">ES675_09165</name>
</gene>
<keyword evidence="2" id="KW-1185">Reference proteome</keyword>
<proteinExistence type="predicted"/>
<dbReference type="EMBL" id="VSKL01000003">
    <property type="protein sequence ID" value="TYB72714.1"/>
    <property type="molecule type" value="Genomic_DNA"/>
</dbReference>